<dbReference type="OrthoDB" id="1932581at2759"/>
<organism evidence="2 3">
    <name type="scientific">Rhodamnia argentea</name>
    <dbReference type="NCBI Taxonomy" id="178133"/>
    <lineage>
        <taxon>Eukaryota</taxon>
        <taxon>Viridiplantae</taxon>
        <taxon>Streptophyta</taxon>
        <taxon>Embryophyta</taxon>
        <taxon>Tracheophyta</taxon>
        <taxon>Spermatophyta</taxon>
        <taxon>Magnoliopsida</taxon>
        <taxon>eudicotyledons</taxon>
        <taxon>Gunneridae</taxon>
        <taxon>Pentapetalae</taxon>
        <taxon>rosids</taxon>
        <taxon>malvids</taxon>
        <taxon>Myrtales</taxon>
        <taxon>Myrtaceae</taxon>
        <taxon>Myrtoideae</taxon>
        <taxon>Myrteae</taxon>
        <taxon>Australasian group</taxon>
        <taxon>Rhodamnia</taxon>
    </lineage>
</organism>
<evidence type="ECO:0000313" key="2">
    <source>
        <dbReference type="Proteomes" id="UP000827889"/>
    </source>
</evidence>
<feature type="compositionally biased region" description="Polar residues" evidence="1">
    <location>
        <begin position="450"/>
        <end position="461"/>
    </location>
</feature>
<protein>
    <submittedName>
        <fullName evidence="3">Protein JASON isoform X1</fullName>
    </submittedName>
</protein>
<sequence>MGCFFTCFRVKEDDDRAQLPRSIRYQKPPHPTQEAVVSRNPLQALFLSDGNEDSPCKDGESLVYGSPLISKELRDEGKFLKACGTLQETPNEIRKASNWPMASSTEGRDSENSKFHSWLPVSSIERLQLELNKELELSPTPLRLSDKYGEGSNSAEHTASSCMLDNQNTGTSSISSSEGSRAFRVQTTSEAHKRQNDSIATALSPSNSALNAQCRNKSVRFECDVDGSWSRDSTSEMASQSVEESESPGIQNTSNAGPHPTPMKLTEEMQTPGTVFPAYMETLLPQNARIRSEYVHSVLNPVQSTSQWKSLMDGECNCNLLLDELKDTSEQPGSTREKSEMHIEETSARKESKVETSLSSWLKPPQNKWDDDDHKFRAVASKKSQFCSTPGDRPIIGLVAAHWNENETQTLPKWWDGNGIPNSTNKYKEDQKVSWHATPFEERLEKALSEESSISQRNQPQGLPITFERDEESDTALSHFRNSAHSESVVSF</sequence>
<dbReference type="Proteomes" id="UP000827889">
    <property type="component" value="Chromosome 10"/>
</dbReference>
<keyword evidence="2" id="KW-1185">Reference proteome</keyword>
<feature type="compositionally biased region" description="Polar residues" evidence="1">
    <location>
        <begin position="230"/>
        <end position="256"/>
    </location>
</feature>
<dbReference type="GeneID" id="115732816"/>
<feature type="region of interest" description="Disordered" evidence="1">
    <location>
        <begin position="327"/>
        <end position="371"/>
    </location>
</feature>
<feature type="compositionally biased region" description="Basic and acidic residues" evidence="1">
    <location>
        <begin position="327"/>
        <end position="354"/>
    </location>
</feature>
<dbReference type="PANTHER" id="PTHR33318">
    <property type="entry name" value="ASPARTYL/GLUTAMYL-TRNA(ASN/GLN) AMIDOTRANSFERASE SUBUNIT"/>
    <property type="match status" value="1"/>
</dbReference>
<dbReference type="RefSeq" id="XP_030519366.1">
    <property type="nucleotide sequence ID" value="XM_030663506.2"/>
</dbReference>
<feature type="compositionally biased region" description="Polar residues" evidence="1">
    <location>
        <begin position="480"/>
        <end position="492"/>
    </location>
</feature>
<feature type="region of interest" description="Disordered" evidence="1">
    <location>
        <begin position="447"/>
        <end position="492"/>
    </location>
</feature>
<dbReference type="PANTHER" id="PTHR33318:SF7">
    <property type="entry name" value="PROTEIN JASON"/>
    <property type="match status" value="1"/>
</dbReference>
<feature type="compositionally biased region" description="Polar residues" evidence="1">
    <location>
        <begin position="151"/>
        <end position="168"/>
    </location>
</feature>
<dbReference type="GO" id="GO:0007142">
    <property type="term" value="P:male meiosis II"/>
    <property type="evidence" value="ECO:0007669"/>
    <property type="project" value="InterPro"/>
</dbReference>
<dbReference type="InterPro" id="IPR039300">
    <property type="entry name" value="JASON"/>
</dbReference>
<evidence type="ECO:0000256" key="1">
    <source>
        <dbReference type="SAM" id="MobiDB-lite"/>
    </source>
</evidence>
<feature type="region of interest" description="Disordered" evidence="1">
    <location>
        <begin position="226"/>
        <end position="266"/>
    </location>
</feature>
<evidence type="ECO:0000313" key="3">
    <source>
        <dbReference type="RefSeq" id="XP_030519366.1"/>
    </source>
</evidence>
<name>A0A8B8NA99_9MYRT</name>
<feature type="compositionally biased region" description="Low complexity" evidence="1">
    <location>
        <begin position="169"/>
        <end position="180"/>
    </location>
</feature>
<gene>
    <name evidence="3" type="primary">LOC115732816</name>
</gene>
<accession>A0A8B8NA99</accession>
<reference evidence="3" key="1">
    <citation type="submission" date="2025-08" db="UniProtKB">
        <authorList>
            <consortium name="RefSeq"/>
        </authorList>
    </citation>
    <scope>IDENTIFICATION</scope>
    <source>
        <tissue evidence="3">Leaf</tissue>
    </source>
</reference>
<feature type="region of interest" description="Disordered" evidence="1">
    <location>
        <begin position="146"/>
        <end position="204"/>
    </location>
</feature>
<dbReference type="KEGG" id="rarg:115732816"/>
<proteinExistence type="predicted"/>
<dbReference type="AlphaFoldDB" id="A0A8B8NA99"/>